<feature type="transmembrane region" description="Helical" evidence="1">
    <location>
        <begin position="545"/>
        <end position="569"/>
    </location>
</feature>
<dbReference type="PANTHER" id="PTHR47027:SF29">
    <property type="entry name" value="C2H2-TYPE DOMAIN-CONTAINING PROTEIN"/>
    <property type="match status" value="1"/>
</dbReference>
<sequence length="598" mass="68303">MDTYEAGSENDLLMTTSILHGFLANTDISRSQDISLTSSDNDSISDDALSTVNSTLAADWDGSEQLFDGYSSALLHFASACCIIFILVGIPGNLITIIALFRCKKTGHVSVSRHAETVVLKSYNCIKSMLAVVWTALVLRHIFRSTLRLTYDILYRNLNTLAAVRLLIDRSDRVKWEYKGTVHQLLMDIKKAYDSVKREVLYNILNEFGIPKKLVRLIKMCLSETYGRVRIGQFLSDAFPIQCELKQGDALSPLFFNFALEYAIRKVQDNREGLELNELHQLLVYADDMNMLGENSQNAEILLEGSKAIGLEVNPEKTKYMIMSRDQNIVRNGNIKIGDLSFEEVEKFKYLEATVTNINDTRGEIKRRINMGNACYYSVEKLLSSSLLSKNLKVRIYKTVILPVVLYGCETWTLTLREEKRLSVFENKRCPHLFIFLEETVFPSVRTSLPSACLHTHVKTDSNVTIGFRLLSIDGIGDSELVFGEMSPWIRHRLPEIRDRQRKVQTVVKRWFRSEAADFYDTKIDPMGRKCLSSEKSERGTDPHLLIIVFFLLILIFDDAVLTTGYLALELVKNRKHRLFPLPKLEFDDTGVKYKSLY</sequence>
<keyword evidence="4" id="KW-1185">Reference proteome</keyword>
<evidence type="ECO:0000313" key="4">
    <source>
        <dbReference type="Proteomes" id="UP001148838"/>
    </source>
</evidence>
<dbReference type="Proteomes" id="UP001148838">
    <property type="component" value="Unassembled WGS sequence"/>
</dbReference>
<accession>A0ABQ8TTV7</accession>
<keyword evidence="1" id="KW-0472">Membrane</keyword>
<reference evidence="3 4" key="1">
    <citation type="journal article" date="2022" name="Allergy">
        <title>Genome assembly and annotation of Periplaneta americana reveal a comprehensive cockroach allergen profile.</title>
        <authorList>
            <person name="Wang L."/>
            <person name="Xiong Q."/>
            <person name="Saelim N."/>
            <person name="Wang L."/>
            <person name="Nong W."/>
            <person name="Wan A.T."/>
            <person name="Shi M."/>
            <person name="Liu X."/>
            <person name="Cao Q."/>
            <person name="Hui J.H.L."/>
            <person name="Sookrung N."/>
            <person name="Leung T.F."/>
            <person name="Tungtrongchitr A."/>
            <person name="Tsui S.K.W."/>
        </authorList>
    </citation>
    <scope>NUCLEOTIDE SEQUENCE [LARGE SCALE GENOMIC DNA]</scope>
    <source>
        <strain evidence="3">PWHHKU_190912</strain>
    </source>
</reference>
<dbReference type="InterPro" id="IPR043502">
    <property type="entry name" value="DNA/RNA_pol_sf"/>
</dbReference>
<gene>
    <name evidence="3" type="ORF">ANN_00527</name>
</gene>
<feature type="transmembrane region" description="Helical" evidence="1">
    <location>
        <begin position="122"/>
        <end position="143"/>
    </location>
</feature>
<evidence type="ECO:0000313" key="3">
    <source>
        <dbReference type="EMBL" id="KAJ4449132.1"/>
    </source>
</evidence>
<dbReference type="SUPFAM" id="SSF56672">
    <property type="entry name" value="DNA/RNA polymerases"/>
    <property type="match status" value="1"/>
</dbReference>
<evidence type="ECO:0000259" key="2">
    <source>
        <dbReference type="PROSITE" id="PS50878"/>
    </source>
</evidence>
<feature type="domain" description="Reverse transcriptase" evidence="2">
    <location>
        <begin position="1"/>
        <end position="355"/>
    </location>
</feature>
<comment type="caution">
    <text evidence="3">The sequence shown here is derived from an EMBL/GenBank/DDBJ whole genome shotgun (WGS) entry which is preliminary data.</text>
</comment>
<proteinExistence type="predicted"/>
<evidence type="ECO:0000256" key="1">
    <source>
        <dbReference type="SAM" id="Phobius"/>
    </source>
</evidence>
<organism evidence="3 4">
    <name type="scientific">Periplaneta americana</name>
    <name type="common">American cockroach</name>
    <name type="synonym">Blatta americana</name>
    <dbReference type="NCBI Taxonomy" id="6978"/>
    <lineage>
        <taxon>Eukaryota</taxon>
        <taxon>Metazoa</taxon>
        <taxon>Ecdysozoa</taxon>
        <taxon>Arthropoda</taxon>
        <taxon>Hexapoda</taxon>
        <taxon>Insecta</taxon>
        <taxon>Pterygota</taxon>
        <taxon>Neoptera</taxon>
        <taxon>Polyneoptera</taxon>
        <taxon>Dictyoptera</taxon>
        <taxon>Blattodea</taxon>
        <taxon>Blattoidea</taxon>
        <taxon>Blattidae</taxon>
        <taxon>Blattinae</taxon>
        <taxon>Periplaneta</taxon>
    </lineage>
</organism>
<dbReference type="PANTHER" id="PTHR47027">
    <property type="entry name" value="REVERSE TRANSCRIPTASE DOMAIN-CONTAINING PROTEIN"/>
    <property type="match status" value="1"/>
</dbReference>
<dbReference type="InterPro" id="IPR000477">
    <property type="entry name" value="RT_dom"/>
</dbReference>
<protein>
    <recommendedName>
        <fullName evidence="2">Reverse transcriptase domain-containing protein</fullName>
    </recommendedName>
</protein>
<keyword evidence="1" id="KW-0812">Transmembrane</keyword>
<feature type="transmembrane region" description="Helical" evidence="1">
    <location>
        <begin position="73"/>
        <end position="101"/>
    </location>
</feature>
<keyword evidence="1" id="KW-1133">Transmembrane helix</keyword>
<name>A0ABQ8TTV7_PERAM</name>
<dbReference type="Pfam" id="PF00078">
    <property type="entry name" value="RVT_1"/>
    <property type="match status" value="1"/>
</dbReference>
<dbReference type="EMBL" id="JAJSOF020000003">
    <property type="protein sequence ID" value="KAJ4449132.1"/>
    <property type="molecule type" value="Genomic_DNA"/>
</dbReference>
<dbReference type="PROSITE" id="PS50878">
    <property type="entry name" value="RT_POL"/>
    <property type="match status" value="1"/>
</dbReference>